<dbReference type="InParanoid" id="A0A6J0BE21"/>
<sequence length="293" mass="32268">MLRYFTLVSLLALCRGFGSITTFPEGSVEPLPLKTNDAPKSRIVGGQTTTIANYPWAVSLQHEWEEYTYDTIHFCTGTIINKDWILATGVCALMIESENVTIRVGSDYFHEGGTVHEIEYAIFHPEFNETTQDYDLALLRLNTSLTLSNSVQAVKLPSLNQNYPEGTIFSMASWGASVFLGDMTTQLQYISLPTITTELCQTVYFDRITDRMFCSYEEYVGMCIGDTGAAAVVDGVLIGIASWDYACSSYGYPGVYANVSVMVDWITEVSSSSSPAPLFCLVAALAILLRSEA</sequence>
<dbReference type="FunFam" id="2.40.10.10:FF:000068">
    <property type="entry name" value="transmembrane protease serine 2"/>
    <property type="match status" value="1"/>
</dbReference>
<dbReference type="CDD" id="cd00190">
    <property type="entry name" value="Tryp_SPc"/>
    <property type="match status" value="1"/>
</dbReference>
<dbReference type="InterPro" id="IPR009003">
    <property type="entry name" value="Peptidase_S1_PA"/>
</dbReference>
<dbReference type="Gene3D" id="2.40.10.10">
    <property type="entry name" value="Trypsin-like serine proteases"/>
    <property type="match status" value="1"/>
</dbReference>
<dbReference type="Pfam" id="PF00089">
    <property type="entry name" value="Trypsin"/>
    <property type="match status" value="1"/>
</dbReference>
<dbReference type="SUPFAM" id="SSF50494">
    <property type="entry name" value="Trypsin-like serine proteases"/>
    <property type="match status" value="1"/>
</dbReference>
<dbReference type="PANTHER" id="PTHR24276">
    <property type="entry name" value="POLYSERASE-RELATED"/>
    <property type="match status" value="1"/>
</dbReference>
<dbReference type="InterPro" id="IPR050430">
    <property type="entry name" value="Peptidase_S1"/>
</dbReference>
<dbReference type="RefSeq" id="XP_015513115.1">
    <property type="nucleotide sequence ID" value="XM_015657629.2"/>
</dbReference>
<dbReference type="AlphaFoldDB" id="A0A6J0BE21"/>
<dbReference type="Proteomes" id="UP000829291">
    <property type="component" value="Chromosome 6"/>
</dbReference>
<name>A0A6J0BE21_NEOLC</name>
<organism evidence="9">
    <name type="scientific">Neodiprion lecontei</name>
    <name type="common">Redheaded pine sawfly</name>
    <dbReference type="NCBI Taxonomy" id="441921"/>
    <lineage>
        <taxon>Eukaryota</taxon>
        <taxon>Metazoa</taxon>
        <taxon>Ecdysozoa</taxon>
        <taxon>Arthropoda</taxon>
        <taxon>Hexapoda</taxon>
        <taxon>Insecta</taxon>
        <taxon>Pterygota</taxon>
        <taxon>Neoptera</taxon>
        <taxon>Endopterygota</taxon>
        <taxon>Hymenoptera</taxon>
        <taxon>Tenthredinoidea</taxon>
        <taxon>Diprionidae</taxon>
        <taxon>Diprioninae</taxon>
        <taxon>Neodiprion</taxon>
    </lineage>
</organism>
<evidence type="ECO:0000256" key="2">
    <source>
        <dbReference type="ARBA" id="ARBA00022670"/>
    </source>
</evidence>
<evidence type="ECO:0000259" key="7">
    <source>
        <dbReference type="PROSITE" id="PS50240"/>
    </source>
</evidence>
<dbReference type="PROSITE" id="PS50240">
    <property type="entry name" value="TRYPSIN_DOM"/>
    <property type="match status" value="1"/>
</dbReference>
<keyword evidence="3" id="KW-0378">Hydrolase</keyword>
<keyword evidence="5" id="KW-1015">Disulfide bond</keyword>
<evidence type="ECO:0000313" key="8">
    <source>
        <dbReference type="Proteomes" id="UP000829291"/>
    </source>
</evidence>
<dbReference type="SMART" id="SM00020">
    <property type="entry name" value="Tryp_SPc"/>
    <property type="match status" value="1"/>
</dbReference>
<keyword evidence="6" id="KW-0732">Signal</keyword>
<keyword evidence="2" id="KW-0645">Protease</keyword>
<dbReference type="KEGG" id="nlo:107219416"/>
<feature type="chain" id="PRO_5027009218" evidence="6">
    <location>
        <begin position="17"/>
        <end position="293"/>
    </location>
</feature>
<evidence type="ECO:0000256" key="4">
    <source>
        <dbReference type="ARBA" id="ARBA00022825"/>
    </source>
</evidence>
<evidence type="ECO:0000256" key="3">
    <source>
        <dbReference type="ARBA" id="ARBA00022801"/>
    </source>
</evidence>
<evidence type="ECO:0000256" key="5">
    <source>
        <dbReference type="ARBA" id="ARBA00023157"/>
    </source>
</evidence>
<dbReference type="InterPro" id="IPR043504">
    <property type="entry name" value="Peptidase_S1_PA_chymotrypsin"/>
</dbReference>
<comment type="similarity">
    <text evidence="1">Belongs to the peptidase S1 family.</text>
</comment>
<proteinExistence type="inferred from homology"/>
<keyword evidence="4" id="KW-0720">Serine protease</keyword>
<dbReference type="InterPro" id="IPR001314">
    <property type="entry name" value="Peptidase_S1A"/>
</dbReference>
<dbReference type="PANTHER" id="PTHR24276:SF91">
    <property type="entry name" value="AT26814P-RELATED"/>
    <property type="match status" value="1"/>
</dbReference>
<dbReference type="GO" id="GO:0004252">
    <property type="term" value="F:serine-type endopeptidase activity"/>
    <property type="evidence" value="ECO:0007669"/>
    <property type="project" value="InterPro"/>
</dbReference>
<dbReference type="GO" id="GO:0006508">
    <property type="term" value="P:proteolysis"/>
    <property type="evidence" value="ECO:0007669"/>
    <property type="project" value="UniProtKB-KW"/>
</dbReference>
<feature type="domain" description="Peptidase S1" evidence="7">
    <location>
        <begin position="43"/>
        <end position="271"/>
    </location>
</feature>
<feature type="signal peptide" evidence="6">
    <location>
        <begin position="1"/>
        <end position="16"/>
    </location>
</feature>
<accession>A0A6J0BE21</accession>
<dbReference type="OrthoDB" id="10059102at2759"/>
<gene>
    <name evidence="9" type="primary">LOC107219416</name>
</gene>
<dbReference type="GeneID" id="107219416"/>
<dbReference type="InterPro" id="IPR001254">
    <property type="entry name" value="Trypsin_dom"/>
</dbReference>
<evidence type="ECO:0000256" key="6">
    <source>
        <dbReference type="SAM" id="SignalP"/>
    </source>
</evidence>
<reference evidence="9" key="1">
    <citation type="submission" date="2025-08" db="UniProtKB">
        <authorList>
            <consortium name="RefSeq"/>
        </authorList>
    </citation>
    <scope>IDENTIFICATION</scope>
    <source>
        <tissue evidence="9">Thorax and Abdomen</tissue>
    </source>
</reference>
<protein>
    <submittedName>
        <fullName evidence="9">Trypsin isoform X1</fullName>
    </submittedName>
</protein>
<evidence type="ECO:0000256" key="1">
    <source>
        <dbReference type="ARBA" id="ARBA00007664"/>
    </source>
</evidence>
<dbReference type="PRINTS" id="PR00722">
    <property type="entry name" value="CHYMOTRYPSIN"/>
</dbReference>
<evidence type="ECO:0000313" key="9">
    <source>
        <dbReference type="RefSeq" id="XP_015513115.1"/>
    </source>
</evidence>
<keyword evidence="8" id="KW-1185">Reference proteome</keyword>